<protein>
    <recommendedName>
        <fullName evidence="2">NADH:ubiquinone oxidoreductase intermediate-associated protein 30 domain-containing protein</fullName>
    </recommendedName>
</protein>
<dbReference type="GeneID" id="60201396"/>
<dbReference type="AlphaFoldDB" id="A2BW59"/>
<dbReference type="PANTHER" id="PTHR13194">
    <property type="entry name" value="COMPLEX I INTERMEDIATE-ASSOCIATED PROTEIN 30"/>
    <property type="match status" value="1"/>
</dbReference>
<evidence type="ECO:0000313" key="4">
    <source>
        <dbReference type="Proteomes" id="UP000001589"/>
    </source>
</evidence>
<feature type="domain" description="NADH:ubiquinone oxidoreductase intermediate-associated protein 30" evidence="2">
    <location>
        <begin position="9"/>
        <end position="174"/>
    </location>
</feature>
<dbReference type="KEGG" id="pmc:P9515_08111"/>
<dbReference type="Proteomes" id="UP000001589">
    <property type="component" value="Chromosome"/>
</dbReference>
<dbReference type="Pfam" id="PF08547">
    <property type="entry name" value="CIA30"/>
    <property type="match status" value="1"/>
</dbReference>
<reference evidence="3 4" key="1">
    <citation type="journal article" date="2007" name="PLoS Genet.">
        <title>Patterns and implications of gene gain and loss in the evolution of Prochlorococcus.</title>
        <authorList>
            <person name="Kettler G.C."/>
            <person name="Martiny A.C."/>
            <person name="Huang K."/>
            <person name="Zucker J."/>
            <person name="Coleman M.L."/>
            <person name="Rodrigue S."/>
            <person name="Chen F."/>
            <person name="Lapidus A."/>
            <person name="Ferriera S."/>
            <person name="Johnson J."/>
            <person name="Steglich C."/>
            <person name="Church G.M."/>
            <person name="Richardson P."/>
            <person name="Chisholm S.W."/>
        </authorList>
    </citation>
    <scope>NUCLEOTIDE SEQUENCE [LARGE SCALE GENOMIC DNA]</scope>
    <source>
        <strain evidence="3 4">MIT 9515</strain>
    </source>
</reference>
<evidence type="ECO:0000313" key="3">
    <source>
        <dbReference type="EMBL" id="ABM72020.1"/>
    </source>
</evidence>
<comment type="similarity">
    <text evidence="1">Belongs to the CIA30 family.</text>
</comment>
<dbReference type="SUPFAM" id="SSF49785">
    <property type="entry name" value="Galactose-binding domain-like"/>
    <property type="match status" value="1"/>
</dbReference>
<proteinExistence type="inferred from homology"/>
<dbReference type="OrthoDB" id="442188at2"/>
<dbReference type="InterPro" id="IPR039131">
    <property type="entry name" value="NDUFAF1"/>
</dbReference>
<organism evidence="3 4">
    <name type="scientific">Prochlorococcus marinus (strain MIT 9515)</name>
    <dbReference type="NCBI Taxonomy" id="167542"/>
    <lineage>
        <taxon>Bacteria</taxon>
        <taxon>Bacillati</taxon>
        <taxon>Cyanobacteriota</taxon>
        <taxon>Cyanophyceae</taxon>
        <taxon>Synechococcales</taxon>
        <taxon>Prochlorococcaceae</taxon>
        <taxon>Prochlorococcus</taxon>
    </lineage>
</organism>
<dbReference type="GO" id="GO:0010257">
    <property type="term" value="P:NADH dehydrogenase complex assembly"/>
    <property type="evidence" value="ECO:0007669"/>
    <property type="project" value="TreeGrafter"/>
</dbReference>
<evidence type="ECO:0000256" key="1">
    <source>
        <dbReference type="ARBA" id="ARBA00007884"/>
    </source>
</evidence>
<dbReference type="STRING" id="167542.P9515_08111"/>
<dbReference type="RefSeq" id="WP_011820125.1">
    <property type="nucleotide sequence ID" value="NC_008817.1"/>
</dbReference>
<dbReference type="eggNOG" id="COG0702">
    <property type="taxonomic scope" value="Bacteria"/>
</dbReference>
<dbReference type="InterPro" id="IPR008979">
    <property type="entry name" value="Galactose-bd-like_sf"/>
</dbReference>
<dbReference type="EMBL" id="CP000552">
    <property type="protein sequence ID" value="ABM72020.1"/>
    <property type="molecule type" value="Genomic_DNA"/>
</dbReference>
<dbReference type="GO" id="GO:0051082">
    <property type="term" value="F:unfolded protein binding"/>
    <property type="evidence" value="ECO:0007669"/>
    <property type="project" value="TreeGrafter"/>
</dbReference>
<dbReference type="HOGENOM" id="CLU_059028_5_1_3"/>
<name>A2BW59_PROM5</name>
<evidence type="ECO:0000259" key="2">
    <source>
        <dbReference type="Pfam" id="PF08547"/>
    </source>
</evidence>
<sequence length="182" mass="20393">MSKKKVLFQKQKFEGWKTLNDTVMGGSSSAYCENIKSGLLLKGNIIEKAGGFVSCRSSIYKPTLDIKEYESFELKIDGQGRTFKFAVACEDDLLGLTEFIPGGLRWIKSFPTKKFGTTDIQIPFNSLKPSIRANKVSFPFKFKPSKIKRLQLLHSKFGDDGLPNNEFKSGPIKILIKSISVI</sequence>
<accession>A2BW59</accession>
<dbReference type="InterPro" id="IPR013857">
    <property type="entry name" value="NADH-UbQ_OxRdtase-assoc_prot30"/>
</dbReference>
<gene>
    <name evidence="3" type="ordered locus">P9515_08111</name>
</gene>
<dbReference type="PANTHER" id="PTHR13194:SF19">
    <property type="entry name" value="NAD(P)-BINDING ROSSMANN-FOLD SUPERFAMILY PROTEIN"/>
    <property type="match status" value="1"/>
</dbReference>